<dbReference type="SUPFAM" id="SSF49464">
    <property type="entry name" value="Carboxypeptidase regulatory domain-like"/>
    <property type="match status" value="1"/>
</dbReference>
<dbReference type="InterPro" id="IPR000531">
    <property type="entry name" value="Beta-barrel_TonB"/>
</dbReference>
<keyword evidence="3 10" id="KW-1134">Transmembrane beta strand</keyword>
<dbReference type="Gene3D" id="2.40.170.20">
    <property type="entry name" value="TonB-dependent receptor, beta-barrel domain"/>
    <property type="match status" value="1"/>
</dbReference>
<evidence type="ECO:0000259" key="13">
    <source>
        <dbReference type="Pfam" id="PF00593"/>
    </source>
</evidence>
<dbReference type="SUPFAM" id="SSF56935">
    <property type="entry name" value="Porins"/>
    <property type="match status" value="1"/>
</dbReference>
<evidence type="ECO:0000256" key="9">
    <source>
        <dbReference type="ARBA" id="ARBA00023237"/>
    </source>
</evidence>
<dbReference type="InterPro" id="IPR036942">
    <property type="entry name" value="Beta-barrel_TonB_sf"/>
</dbReference>
<keyword evidence="4 10" id="KW-0812">Transmembrane</keyword>
<keyword evidence="5 12" id="KW-0732">Signal</keyword>
<dbReference type="NCBIfam" id="TIGR04056">
    <property type="entry name" value="OMP_RagA_SusC"/>
    <property type="match status" value="1"/>
</dbReference>
<comment type="subcellular location">
    <subcellularLocation>
        <location evidence="1 10">Cell outer membrane</location>
        <topology evidence="1 10">Multi-pass membrane protein</topology>
    </subcellularLocation>
</comment>
<comment type="similarity">
    <text evidence="10 11">Belongs to the TonB-dependent receptor family.</text>
</comment>
<feature type="domain" description="TonB-dependent receptor plug" evidence="14">
    <location>
        <begin position="120"/>
        <end position="234"/>
    </location>
</feature>
<keyword evidence="7 10" id="KW-0472">Membrane</keyword>
<dbReference type="InterPro" id="IPR023996">
    <property type="entry name" value="TonB-dep_OMP_SusC/RagA"/>
</dbReference>
<evidence type="ECO:0000256" key="1">
    <source>
        <dbReference type="ARBA" id="ARBA00004571"/>
    </source>
</evidence>
<dbReference type="GO" id="GO:0015344">
    <property type="term" value="F:siderophore uptake transmembrane transporter activity"/>
    <property type="evidence" value="ECO:0007669"/>
    <property type="project" value="TreeGrafter"/>
</dbReference>
<dbReference type="EMBL" id="CP002455">
    <property type="protein sequence ID" value="ADX67901.1"/>
    <property type="molecule type" value="Genomic_DNA"/>
</dbReference>
<feature type="domain" description="TonB-dependent receptor-like beta-barrel" evidence="13">
    <location>
        <begin position="430"/>
        <end position="803"/>
    </location>
</feature>
<reference evidence="16" key="2">
    <citation type="journal article" date="2011" name="Stand. Genomic Sci.">
        <title>Complete genome sequence of Weeksella virosa type strain (9751T).</title>
        <authorList>
            <person name="Lang E."/>
            <person name="Teshima H."/>
            <person name="Lucas S."/>
            <person name="Lapidus A."/>
            <person name="Hammon N."/>
            <person name="Deshpande S."/>
            <person name="Nolan M."/>
            <person name="Cheng J."/>
            <person name="Pitluck S."/>
            <person name="Liolios K."/>
            <person name="Pagani I."/>
            <person name="Mikhailova N."/>
            <person name="Ivanova N."/>
            <person name="Mavromatis K."/>
            <person name="Pati A."/>
            <person name="Tapia R."/>
            <person name="Han C."/>
            <person name="Goodwin L."/>
            <person name="Chen A."/>
            <person name="Palaniappan K."/>
            <person name="Land M."/>
            <person name="Hauser L."/>
            <person name="Chang Y."/>
            <person name="Jeffries C."/>
            <person name="Brambilla E."/>
            <person name="Kopitz M."/>
            <person name="Rohde M."/>
            <person name="Goker M."/>
            <person name="Tindall B."/>
            <person name="Detter J."/>
            <person name="Woyke T."/>
            <person name="Bristow J."/>
            <person name="Eisen J."/>
            <person name="Markowitz V."/>
            <person name="Hugenholtz P."/>
            <person name="Klenk H."/>
            <person name="Kyrpides N."/>
        </authorList>
    </citation>
    <scope>NUCLEOTIDE SEQUENCE [LARGE SCALE GENOMIC DNA]</scope>
    <source>
        <strain evidence="16">ATCC 43766 / DSM 16922 / JCM 21250 / NBRC 16016 / NCTC 11634 / CL345/78</strain>
    </source>
</reference>
<dbReference type="PANTHER" id="PTHR30069">
    <property type="entry name" value="TONB-DEPENDENT OUTER MEMBRANE RECEPTOR"/>
    <property type="match status" value="1"/>
</dbReference>
<evidence type="ECO:0000256" key="11">
    <source>
        <dbReference type="RuleBase" id="RU003357"/>
    </source>
</evidence>
<feature type="chain" id="PRO_5003257820" evidence="12">
    <location>
        <begin position="23"/>
        <end position="1039"/>
    </location>
</feature>
<keyword evidence="6 11" id="KW-0798">TonB box</keyword>
<evidence type="ECO:0000313" key="16">
    <source>
        <dbReference type="Proteomes" id="UP000008641"/>
    </source>
</evidence>
<evidence type="ECO:0000259" key="14">
    <source>
        <dbReference type="Pfam" id="PF07715"/>
    </source>
</evidence>
<dbReference type="KEGG" id="wvi:Weevi_1192"/>
<keyword evidence="2 10" id="KW-0813">Transport</keyword>
<evidence type="ECO:0000256" key="10">
    <source>
        <dbReference type="PROSITE-ProRule" id="PRU01360"/>
    </source>
</evidence>
<dbReference type="InterPro" id="IPR012910">
    <property type="entry name" value="Plug_dom"/>
</dbReference>
<dbReference type="GO" id="GO:0009279">
    <property type="term" value="C:cell outer membrane"/>
    <property type="evidence" value="ECO:0007669"/>
    <property type="project" value="UniProtKB-SubCell"/>
</dbReference>
<name>F0P2Y9_WEEVC</name>
<evidence type="ECO:0000256" key="2">
    <source>
        <dbReference type="ARBA" id="ARBA00022448"/>
    </source>
</evidence>
<evidence type="ECO:0000256" key="3">
    <source>
        <dbReference type="ARBA" id="ARBA00022452"/>
    </source>
</evidence>
<gene>
    <name evidence="15" type="ordered locus">Weevi_1192</name>
</gene>
<evidence type="ECO:0000256" key="6">
    <source>
        <dbReference type="ARBA" id="ARBA00023077"/>
    </source>
</evidence>
<evidence type="ECO:0000313" key="15">
    <source>
        <dbReference type="EMBL" id="ADX67901.1"/>
    </source>
</evidence>
<dbReference type="InterPro" id="IPR008969">
    <property type="entry name" value="CarboxyPept-like_regulatory"/>
</dbReference>
<dbReference type="NCBIfam" id="TIGR04057">
    <property type="entry name" value="SusC_RagA_signa"/>
    <property type="match status" value="1"/>
</dbReference>
<evidence type="ECO:0000256" key="12">
    <source>
        <dbReference type="SAM" id="SignalP"/>
    </source>
</evidence>
<sequence length="1039" mass="115669">MRKKFTTLSTLSMFFLGGFAMAQVTGVLKDSSGFALDDAEVIVEATGQSAFTDMNGNFSIDAKVGDVLTIIDANGEVYTLKVTKNNLGEVKFKKTKSDNIELQTVNLIGGIKMDVAQKIGAYDVVKKEDFELAPTASIDEVLNGRVAGLVFSSNSGDPGSSNIITIRGVGSLIGTPNPLYIIDGVAVGKGTDNAGLTESWNPLASIDPNQIENVMVLKDASATALYGARGANGVIVVTTKKGRYNQKTRFNFSTDKAVSSIAYDKQKFFNAEEYIRWGAMAEMNRDANYATDMQAAIAKFAELAGWDGKTNTDWRSAIQRNQSTVSTYNFSATGGSENTSFRVGTSYYDNKSLIRESKFNRLGVNAAIDHKVEEKLNLGLNLNFSNVERTSLDDGGAYRNPWTSQFSLLPIYPIYNPDGSYNLLNLGSGNQYFNPVAIQELDFTKASIQTYVGAVNAEYQFAKNFYFYTLYGVQYQRLNERQYWDPSVGDGKNQEVNSSDKYPEGLPGGMFTLANTAVFDWNWQNSVSYRKVINDRHDLQVWAGMEYQEHKYDLNYATVVNLLEPRPYLNFGANQDRISVGENVFRWNQISYFGRANYVLDGKYTLSGQIRRDSNSTLGHNNKDGIFWSAAASWNLGKENFVAPDGVLSNLVLRGNYGEIGNIPYADSWGAQYNAYNKLRLSSAGYGVDVPGLGIGTAGNPDLKWEVSQQWNVGLDFSLLKAVNFTLDVYNRKTIDAIYNQTIVGTNGYPVSYYANIGTMSNKGVEATFNTRPINKQFIWSINGNFSYNRNKVDELYTDRPDAIERGSGNGIRAISKGREFFEYYVPLWAGVDPETGAGMWWTDETKTETTTDRGKAKSVWLGKSGFPKYLAGFKNDFSYKGVSLSVFFTGQFDYYVHNRWQNFILSDGSKMGNNQIKSALYDAWTPDNRNASNPKPIAYQNNETEHLSDRWVRKGDHIRLKEVKLAYTFNDVFKKNTGLENLTVYVKGVNLWMHAFDDKLDFDPESNSNAYGGAAGKGLYDYTSPILKTISLGVSLDF</sequence>
<proteinExistence type="inferred from homology"/>
<keyword evidence="9 10" id="KW-0998">Cell outer membrane</keyword>
<dbReference type="InterPro" id="IPR037066">
    <property type="entry name" value="Plug_dom_sf"/>
</dbReference>
<dbReference type="InterPro" id="IPR023997">
    <property type="entry name" value="TonB-dep_OMP_SusC/RagA_CS"/>
</dbReference>
<dbReference type="InterPro" id="IPR039426">
    <property type="entry name" value="TonB-dep_rcpt-like"/>
</dbReference>
<dbReference type="Pfam" id="PF00593">
    <property type="entry name" value="TonB_dep_Rec_b-barrel"/>
    <property type="match status" value="1"/>
</dbReference>
<keyword evidence="16" id="KW-1185">Reference proteome</keyword>
<keyword evidence="8 15" id="KW-0675">Receptor</keyword>
<evidence type="ECO:0000256" key="8">
    <source>
        <dbReference type="ARBA" id="ARBA00023170"/>
    </source>
</evidence>
<dbReference type="Pfam" id="PF07715">
    <property type="entry name" value="Plug"/>
    <property type="match status" value="1"/>
</dbReference>
<reference evidence="15 16" key="1">
    <citation type="journal article" date="2011" name="Stand. Genomic Sci.">
        <title>Complete genome sequence of Weeksella virosa type strain (9751).</title>
        <authorList>
            <person name="Lang E."/>
            <person name="Teshima H."/>
            <person name="Lucas S."/>
            <person name="Lapidus A."/>
            <person name="Hammon N."/>
            <person name="Deshpande S."/>
            <person name="Nolan M."/>
            <person name="Cheng J.F."/>
            <person name="Pitluck S."/>
            <person name="Liolios K."/>
            <person name="Pagani I."/>
            <person name="Mikhailova N."/>
            <person name="Ivanova N."/>
            <person name="Mavromatis K."/>
            <person name="Pati A."/>
            <person name="Tapia R."/>
            <person name="Han C."/>
            <person name="Goodwin L."/>
            <person name="Chen A."/>
            <person name="Palaniappan K."/>
            <person name="Land M."/>
            <person name="Hauser L."/>
            <person name="Chang Y.J."/>
            <person name="Jeffries C.D."/>
            <person name="Brambilla E.M."/>
            <person name="Kopitz M."/>
            <person name="Rohde M."/>
            <person name="Goker M."/>
            <person name="Tindall B.J."/>
            <person name="Detter J.C."/>
            <person name="Woyke T."/>
            <person name="Bristow J."/>
            <person name="Eisen J.A."/>
            <person name="Markowitz V."/>
            <person name="Hugenholtz P."/>
            <person name="Klenk H.P."/>
            <person name="Kyrpides N.C."/>
        </authorList>
    </citation>
    <scope>NUCLEOTIDE SEQUENCE [LARGE SCALE GENOMIC DNA]</scope>
    <source>
        <strain evidence="16">ATCC 43766 / DSM 16922 / JCM 21250 / NBRC 16016 / NCTC 11634 / CL345/78</strain>
    </source>
</reference>
<evidence type="ECO:0000256" key="5">
    <source>
        <dbReference type="ARBA" id="ARBA00022729"/>
    </source>
</evidence>
<dbReference type="PROSITE" id="PS52016">
    <property type="entry name" value="TONB_DEPENDENT_REC_3"/>
    <property type="match status" value="1"/>
</dbReference>
<dbReference type="eggNOG" id="COG4771">
    <property type="taxonomic scope" value="Bacteria"/>
</dbReference>
<evidence type="ECO:0000256" key="7">
    <source>
        <dbReference type="ARBA" id="ARBA00023136"/>
    </source>
</evidence>
<dbReference type="RefSeq" id="WP_013598291.1">
    <property type="nucleotide sequence ID" value="NC_015144.1"/>
</dbReference>
<dbReference type="Proteomes" id="UP000008641">
    <property type="component" value="Chromosome"/>
</dbReference>
<protein>
    <submittedName>
        <fullName evidence="15">TonB-dependent receptor plug</fullName>
    </submittedName>
</protein>
<dbReference type="eggNOG" id="COG1629">
    <property type="taxonomic scope" value="Bacteria"/>
</dbReference>
<accession>F0P2Y9</accession>
<organism evidence="15 16">
    <name type="scientific">Weeksella virosa (strain ATCC 43766 / DSM 16922 / JCM 21250 / CCUG 30538 / CDC 9751 / IAM 14551 / NBRC 16016 / NCTC 11634 / CL345/78)</name>
    <dbReference type="NCBI Taxonomy" id="865938"/>
    <lineage>
        <taxon>Bacteria</taxon>
        <taxon>Pseudomonadati</taxon>
        <taxon>Bacteroidota</taxon>
        <taxon>Flavobacteriia</taxon>
        <taxon>Flavobacteriales</taxon>
        <taxon>Weeksellaceae</taxon>
        <taxon>Weeksella</taxon>
    </lineage>
</organism>
<feature type="signal peptide" evidence="12">
    <location>
        <begin position="1"/>
        <end position="22"/>
    </location>
</feature>
<dbReference type="GO" id="GO:0044718">
    <property type="term" value="P:siderophore transmembrane transport"/>
    <property type="evidence" value="ECO:0007669"/>
    <property type="project" value="TreeGrafter"/>
</dbReference>
<dbReference type="HOGENOM" id="CLU_004317_0_1_10"/>
<dbReference type="AlphaFoldDB" id="F0P2Y9"/>
<dbReference type="PANTHER" id="PTHR30069:SF29">
    <property type="entry name" value="HEMOGLOBIN AND HEMOGLOBIN-HAPTOGLOBIN-BINDING PROTEIN 1-RELATED"/>
    <property type="match status" value="1"/>
</dbReference>
<dbReference type="STRING" id="865938.Weevi_1192"/>
<evidence type="ECO:0000256" key="4">
    <source>
        <dbReference type="ARBA" id="ARBA00022692"/>
    </source>
</evidence>
<dbReference type="Gene3D" id="2.170.130.10">
    <property type="entry name" value="TonB-dependent receptor, plug domain"/>
    <property type="match status" value="1"/>
</dbReference>